<evidence type="ECO:0000313" key="10">
    <source>
        <dbReference type="EMBL" id="ELU13494.1"/>
    </source>
</evidence>
<gene>
    <name evidence="10" type="ORF">CAPTEDRAFT_228646</name>
</gene>
<accession>R7V4J3</accession>
<evidence type="ECO:0000256" key="4">
    <source>
        <dbReference type="ARBA" id="ARBA00022980"/>
    </source>
</evidence>
<evidence type="ECO:0000256" key="2">
    <source>
        <dbReference type="ARBA" id="ARBA00008560"/>
    </source>
</evidence>
<evidence type="ECO:0000256" key="3">
    <source>
        <dbReference type="ARBA" id="ARBA00022946"/>
    </source>
</evidence>
<evidence type="ECO:0000256" key="7">
    <source>
        <dbReference type="ARBA" id="ARBA00039935"/>
    </source>
</evidence>
<dbReference type="GO" id="GO:0005762">
    <property type="term" value="C:mitochondrial large ribosomal subunit"/>
    <property type="evidence" value="ECO:0007669"/>
    <property type="project" value="TreeGrafter"/>
</dbReference>
<comment type="function">
    <text evidence="9">Component of the mitochondrial large ribosomal subunit (mt-LSU). The mitochondrial ribosome (mitoribosome) is a large ribonucleoprotein complex responsible for the synthesis of proteins inside mitochondria.</text>
</comment>
<evidence type="ECO:0000256" key="9">
    <source>
        <dbReference type="ARBA" id="ARBA00045766"/>
    </source>
</evidence>
<keyword evidence="3" id="KW-0809">Transit peptide</keyword>
<dbReference type="InterPro" id="IPR051991">
    <property type="entry name" value="Mitoribosomal_protein_bL32"/>
</dbReference>
<organism evidence="10">
    <name type="scientific">Capitella teleta</name>
    <name type="common">Polychaete worm</name>
    <dbReference type="NCBI Taxonomy" id="283909"/>
    <lineage>
        <taxon>Eukaryota</taxon>
        <taxon>Metazoa</taxon>
        <taxon>Spiralia</taxon>
        <taxon>Lophotrochozoa</taxon>
        <taxon>Annelida</taxon>
        <taxon>Polychaeta</taxon>
        <taxon>Sedentaria</taxon>
        <taxon>Scolecida</taxon>
        <taxon>Capitellidae</taxon>
        <taxon>Capitella</taxon>
    </lineage>
</organism>
<dbReference type="HOGENOM" id="CLU_116455_0_0_1"/>
<keyword evidence="5" id="KW-0496">Mitochondrion</keyword>
<reference evidence="11" key="3">
    <citation type="submission" date="2015-06" db="UniProtKB">
        <authorList>
            <consortium name="EnsemblMetazoa"/>
        </authorList>
    </citation>
    <scope>IDENTIFICATION</scope>
</reference>
<dbReference type="NCBIfam" id="TIGR01031">
    <property type="entry name" value="rpmF_bact"/>
    <property type="match status" value="1"/>
</dbReference>
<proteinExistence type="inferred from homology"/>
<dbReference type="GO" id="GO:0003735">
    <property type="term" value="F:structural constituent of ribosome"/>
    <property type="evidence" value="ECO:0007669"/>
    <property type="project" value="InterPro"/>
</dbReference>
<sequence>MTNLATKCRNVIRLLHRHCAAINESLFSKSNGLHPALALDVAAPPSFKQQPSKPFSLNDLFADNIFWAAVPKKRRSYAKKWTRRFGPDKIRKFMTPRINLVSCLECGTWHERHSICGSCYEKVREETKAMQSSMNPEEFHYNHPRSEVAYVFHGEDANDHPDKYIVEVDKPRPDWWPKHMLTKGHGKYS</sequence>
<evidence type="ECO:0000256" key="1">
    <source>
        <dbReference type="ARBA" id="ARBA00004173"/>
    </source>
</evidence>
<name>R7V4J3_CAPTE</name>
<dbReference type="GO" id="GO:0006412">
    <property type="term" value="P:translation"/>
    <property type="evidence" value="ECO:0007669"/>
    <property type="project" value="InterPro"/>
</dbReference>
<dbReference type="EMBL" id="AMQN01005134">
    <property type="status" value="NOT_ANNOTATED_CDS"/>
    <property type="molecule type" value="Genomic_DNA"/>
</dbReference>
<dbReference type="STRING" id="283909.R7V4J3"/>
<dbReference type="Proteomes" id="UP000014760">
    <property type="component" value="Unassembled WGS sequence"/>
</dbReference>
<dbReference type="InterPro" id="IPR002677">
    <property type="entry name" value="Ribosomal_bL32"/>
</dbReference>
<dbReference type="EMBL" id="KB295185">
    <property type="protein sequence ID" value="ELU13494.1"/>
    <property type="molecule type" value="Genomic_DNA"/>
</dbReference>
<evidence type="ECO:0000313" key="11">
    <source>
        <dbReference type="EnsemblMetazoa" id="CapteP228646"/>
    </source>
</evidence>
<dbReference type="OrthoDB" id="2014905at2759"/>
<dbReference type="OMA" id="VLCPHCY"/>
<dbReference type="InterPro" id="IPR011332">
    <property type="entry name" value="Ribosomal_zn-bd"/>
</dbReference>
<evidence type="ECO:0000256" key="8">
    <source>
        <dbReference type="ARBA" id="ARBA00042577"/>
    </source>
</evidence>
<keyword evidence="6" id="KW-0687">Ribonucleoprotein</keyword>
<keyword evidence="12" id="KW-1185">Reference proteome</keyword>
<dbReference type="PANTHER" id="PTHR21026:SF2">
    <property type="entry name" value="LARGE RIBOSOMAL SUBUNIT PROTEIN BL32M"/>
    <property type="match status" value="1"/>
</dbReference>
<dbReference type="Pfam" id="PF01783">
    <property type="entry name" value="Ribosomal_L32p"/>
    <property type="match status" value="1"/>
</dbReference>
<dbReference type="PANTHER" id="PTHR21026">
    <property type="entry name" value="39S RIBOSOMAL PROTEIN L32, MITOCHONDRIAL"/>
    <property type="match status" value="1"/>
</dbReference>
<evidence type="ECO:0000313" key="12">
    <source>
        <dbReference type="Proteomes" id="UP000014760"/>
    </source>
</evidence>
<reference evidence="10 12" key="2">
    <citation type="journal article" date="2013" name="Nature">
        <title>Insights into bilaterian evolution from three spiralian genomes.</title>
        <authorList>
            <person name="Simakov O."/>
            <person name="Marletaz F."/>
            <person name="Cho S.J."/>
            <person name="Edsinger-Gonzales E."/>
            <person name="Havlak P."/>
            <person name="Hellsten U."/>
            <person name="Kuo D.H."/>
            <person name="Larsson T."/>
            <person name="Lv J."/>
            <person name="Arendt D."/>
            <person name="Savage R."/>
            <person name="Osoegawa K."/>
            <person name="de Jong P."/>
            <person name="Grimwood J."/>
            <person name="Chapman J.A."/>
            <person name="Shapiro H."/>
            <person name="Aerts A."/>
            <person name="Otillar R.P."/>
            <person name="Terry A.Y."/>
            <person name="Boore J.L."/>
            <person name="Grigoriev I.V."/>
            <person name="Lindberg D.R."/>
            <person name="Seaver E.C."/>
            <person name="Weisblat D.A."/>
            <person name="Putnam N.H."/>
            <person name="Rokhsar D.S."/>
        </authorList>
    </citation>
    <scope>NUCLEOTIDE SEQUENCE</scope>
    <source>
        <strain evidence="10 12">I ESC-2004</strain>
    </source>
</reference>
<keyword evidence="4" id="KW-0689">Ribosomal protein</keyword>
<dbReference type="EnsemblMetazoa" id="CapteT228646">
    <property type="protein sequence ID" value="CapteP228646"/>
    <property type="gene ID" value="CapteG228646"/>
</dbReference>
<dbReference type="SUPFAM" id="SSF57829">
    <property type="entry name" value="Zn-binding ribosomal proteins"/>
    <property type="match status" value="1"/>
</dbReference>
<evidence type="ECO:0000256" key="5">
    <source>
        <dbReference type="ARBA" id="ARBA00023128"/>
    </source>
</evidence>
<dbReference type="AlphaFoldDB" id="R7V4J3"/>
<comment type="similarity">
    <text evidence="2">Belongs to the bacterial ribosomal protein bL32 family.</text>
</comment>
<reference evidence="12" key="1">
    <citation type="submission" date="2012-12" db="EMBL/GenBank/DDBJ databases">
        <authorList>
            <person name="Hellsten U."/>
            <person name="Grimwood J."/>
            <person name="Chapman J.A."/>
            <person name="Shapiro H."/>
            <person name="Aerts A."/>
            <person name="Otillar R.P."/>
            <person name="Terry A.Y."/>
            <person name="Boore J.L."/>
            <person name="Simakov O."/>
            <person name="Marletaz F."/>
            <person name="Cho S.-J."/>
            <person name="Edsinger-Gonzales E."/>
            <person name="Havlak P."/>
            <person name="Kuo D.-H."/>
            <person name="Larsson T."/>
            <person name="Lv J."/>
            <person name="Arendt D."/>
            <person name="Savage R."/>
            <person name="Osoegawa K."/>
            <person name="de Jong P."/>
            <person name="Lindberg D.R."/>
            <person name="Seaver E.C."/>
            <person name="Weisblat D.A."/>
            <person name="Putnam N.H."/>
            <person name="Grigoriev I.V."/>
            <person name="Rokhsar D.S."/>
        </authorList>
    </citation>
    <scope>NUCLEOTIDE SEQUENCE</scope>
    <source>
        <strain evidence="12">I ESC-2004</strain>
    </source>
</reference>
<dbReference type="FunCoup" id="R7V4J3">
    <property type="interactions" value="379"/>
</dbReference>
<evidence type="ECO:0000256" key="6">
    <source>
        <dbReference type="ARBA" id="ARBA00023274"/>
    </source>
</evidence>
<comment type="subcellular location">
    <subcellularLocation>
        <location evidence="1">Mitochondrion</location>
    </subcellularLocation>
</comment>
<protein>
    <recommendedName>
        <fullName evidence="7">Large ribosomal subunit protein bL32m</fullName>
    </recommendedName>
    <alternativeName>
        <fullName evidence="8">39S ribosomal protein L32, mitochondrial</fullName>
    </alternativeName>
</protein>